<dbReference type="GO" id="GO:0019843">
    <property type="term" value="F:rRNA binding"/>
    <property type="evidence" value="ECO:0007669"/>
    <property type="project" value="UniProtKB-UniRule"/>
</dbReference>
<dbReference type="GO" id="GO:0003735">
    <property type="term" value="F:structural constituent of ribosome"/>
    <property type="evidence" value="ECO:0007669"/>
    <property type="project" value="InterPro"/>
</dbReference>
<dbReference type="InterPro" id="IPR005878">
    <property type="entry name" value="Ribosom_uL1_bac-type"/>
</dbReference>
<evidence type="ECO:0000256" key="5">
    <source>
        <dbReference type="ARBA" id="ARBA00022884"/>
    </source>
</evidence>
<dbReference type="CDD" id="cd00403">
    <property type="entry name" value="Ribosomal_L1"/>
    <property type="match status" value="1"/>
</dbReference>
<dbReference type="GO" id="GO:0006417">
    <property type="term" value="P:regulation of translation"/>
    <property type="evidence" value="ECO:0007669"/>
    <property type="project" value="UniProtKB-KW"/>
</dbReference>
<evidence type="ECO:0000256" key="8">
    <source>
        <dbReference type="ARBA" id="ARBA00035241"/>
    </source>
</evidence>
<evidence type="ECO:0000256" key="2">
    <source>
        <dbReference type="ARBA" id="ARBA00022491"/>
    </source>
</evidence>
<dbReference type="PROSITE" id="PS01199">
    <property type="entry name" value="RIBOSOMAL_L1"/>
    <property type="match status" value="1"/>
</dbReference>
<dbReference type="PIRSF" id="PIRSF002155">
    <property type="entry name" value="Ribosomal_L1"/>
    <property type="match status" value="1"/>
</dbReference>
<evidence type="ECO:0000256" key="10">
    <source>
        <dbReference type="RuleBase" id="RU000659"/>
    </source>
</evidence>
<dbReference type="AlphaFoldDB" id="A0A0S7WMD6"/>
<dbReference type="PANTHER" id="PTHR36427">
    <property type="entry name" value="54S RIBOSOMAL PROTEIN L1, MITOCHONDRIAL"/>
    <property type="match status" value="1"/>
</dbReference>
<evidence type="ECO:0000256" key="4">
    <source>
        <dbReference type="ARBA" id="ARBA00022845"/>
    </source>
</evidence>
<sequence length="232" mass="25860">MKRSRRYEEAIKNTDRSRTYVLDEAVKLLKDLANSKFDETVELAVRLGVDPKRSDQMVRSTTVLPHGTGKTLRVLVLTKGQEAEAKAAGADMVGSQDYLEKIKNGWLDFDACIATPDVMGEVAKLGKILGPKGLMPNPKVGTVTQDVAKAVREIKKGRVEFRSDKTGNVHLPVGKVSFKAEQLLDNMMEFWRDLWKAKPPTAKGHYIRSAYLTSTMGPSFKLDLQDIALRLK</sequence>
<evidence type="ECO:0000313" key="12">
    <source>
        <dbReference type="Proteomes" id="UP000051124"/>
    </source>
</evidence>
<evidence type="ECO:0000313" key="11">
    <source>
        <dbReference type="EMBL" id="KPJ51342.1"/>
    </source>
</evidence>
<comment type="subunit">
    <text evidence="9">Part of the 50S ribosomal subunit.</text>
</comment>
<dbReference type="InterPro" id="IPR016095">
    <property type="entry name" value="Ribosomal_uL1_3-a/b-sand"/>
</dbReference>
<keyword evidence="5 9" id="KW-0694">RNA-binding</keyword>
<dbReference type="FunFam" id="3.40.50.790:FF:000001">
    <property type="entry name" value="50S ribosomal protein L1"/>
    <property type="match status" value="1"/>
</dbReference>
<dbReference type="Pfam" id="PF00687">
    <property type="entry name" value="Ribosomal_L1"/>
    <property type="match status" value="1"/>
</dbReference>
<dbReference type="PATRIC" id="fig|1703771.3.peg.1091"/>
<dbReference type="Proteomes" id="UP000051124">
    <property type="component" value="Unassembled WGS sequence"/>
</dbReference>
<gene>
    <name evidence="9" type="primary">rplA</name>
    <name evidence="11" type="ORF">AMJ40_00095</name>
</gene>
<comment type="caution">
    <text evidence="11">The sequence shown here is derived from an EMBL/GenBank/DDBJ whole genome shotgun (WGS) entry which is preliminary data.</text>
</comment>
<dbReference type="InterPro" id="IPR023673">
    <property type="entry name" value="Ribosomal_uL1_CS"/>
</dbReference>
<dbReference type="InterPro" id="IPR002143">
    <property type="entry name" value="Ribosomal_uL1"/>
</dbReference>
<comment type="function">
    <text evidence="9">Protein L1 is also a translational repressor protein, it controls the translation of the L11 operon by binding to its mRNA.</text>
</comment>
<evidence type="ECO:0000256" key="7">
    <source>
        <dbReference type="ARBA" id="ARBA00023274"/>
    </source>
</evidence>
<keyword evidence="4 9" id="KW-0810">Translation regulation</keyword>
<keyword evidence="6 9" id="KW-0689">Ribosomal protein</keyword>
<dbReference type="PANTHER" id="PTHR36427:SF3">
    <property type="entry name" value="LARGE RIBOSOMAL SUBUNIT PROTEIN UL1M"/>
    <property type="match status" value="1"/>
</dbReference>
<evidence type="ECO:0000256" key="1">
    <source>
        <dbReference type="ARBA" id="ARBA00010531"/>
    </source>
</evidence>
<dbReference type="GO" id="GO:0015934">
    <property type="term" value="C:large ribosomal subunit"/>
    <property type="evidence" value="ECO:0007669"/>
    <property type="project" value="InterPro"/>
</dbReference>
<dbReference type="NCBIfam" id="TIGR01169">
    <property type="entry name" value="rplA_bact"/>
    <property type="match status" value="1"/>
</dbReference>
<dbReference type="GO" id="GO:0006412">
    <property type="term" value="P:translation"/>
    <property type="evidence" value="ECO:0007669"/>
    <property type="project" value="UniProtKB-UniRule"/>
</dbReference>
<accession>A0A0S7WMD6</accession>
<dbReference type="Gene3D" id="3.30.190.20">
    <property type="match status" value="1"/>
</dbReference>
<comment type="function">
    <text evidence="9">Binds directly to 23S rRNA. The L1 stalk is quite mobile in the ribosome, and is involved in E site tRNA release.</text>
</comment>
<keyword evidence="3 9" id="KW-0699">rRNA-binding</keyword>
<comment type="similarity">
    <text evidence="1 9 10">Belongs to the universal ribosomal protein uL1 family.</text>
</comment>
<protein>
    <recommendedName>
        <fullName evidence="8 9">Large ribosomal subunit protein uL1</fullName>
    </recommendedName>
</protein>
<evidence type="ECO:0000256" key="9">
    <source>
        <dbReference type="HAMAP-Rule" id="MF_01318"/>
    </source>
</evidence>
<dbReference type="SUPFAM" id="SSF56808">
    <property type="entry name" value="Ribosomal protein L1"/>
    <property type="match status" value="1"/>
</dbReference>
<name>A0A0S7WMD6_UNCT6</name>
<evidence type="ECO:0000256" key="3">
    <source>
        <dbReference type="ARBA" id="ARBA00022730"/>
    </source>
</evidence>
<organism evidence="11 12">
    <name type="scientific">candidate division TA06 bacterium DG_26</name>
    <dbReference type="NCBI Taxonomy" id="1703771"/>
    <lineage>
        <taxon>Bacteria</taxon>
        <taxon>Bacteria division TA06</taxon>
    </lineage>
</organism>
<dbReference type="Gene3D" id="3.40.50.790">
    <property type="match status" value="1"/>
</dbReference>
<dbReference type="InterPro" id="IPR023674">
    <property type="entry name" value="Ribosomal_uL1-like"/>
</dbReference>
<evidence type="ECO:0000256" key="6">
    <source>
        <dbReference type="ARBA" id="ARBA00022980"/>
    </source>
</evidence>
<keyword evidence="9" id="KW-0820">tRNA-binding</keyword>
<dbReference type="HAMAP" id="MF_01318_B">
    <property type="entry name" value="Ribosomal_uL1_B"/>
    <property type="match status" value="1"/>
</dbReference>
<dbReference type="InterPro" id="IPR028364">
    <property type="entry name" value="Ribosomal_uL1/biogenesis"/>
</dbReference>
<dbReference type="GO" id="GO:0000049">
    <property type="term" value="F:tRNA binding"/>
    <property type="evidence" value="ECO:0007669"/>
    <property type="project" value="UniProtKB-KW"/>
</dbReference>
<keyword evidence="2 9" id="KW-0678">Repressor</keyword>
<reference evidence="11 12" key="1">
    <citation type="journal article" date="2015" name="Microbiome">
        <title>Genomic resolution of linkages in carbon, nitrogen, and sulfur cycling among widespread estuary sediment bacteria.</title>
        <authorList>
            <person name="Baker B.J."/>
            <person name="Lazar C.S."/>
            <person name="Teske A.P."/>
            <person name="Dick G.J."/>
        </authorList>
    </citation>
    <scope>NUCLEOTIDE SEQUENCE [LARGE SCALE GENOMIC DNA]</scope>
    <source>
        <strain evidence="11">DG_26</strain>
    </source>
</reference>
<keyword evidence="7 9" id="KW-0687">Ribonucleoprotein</keyword>
<proteinExistence type="inferred from homology"/>
<dbReference type="EMBL" id="LIZT01000002">
    <property type="protein sequence ID" value="KPJ51342.1"/>
    <property type="molecule type" value="Genomic_DNA"/>
</dbReference>